<protein>
    <submittedName>
        <fullName evidence="1">DUF1367 family protein</fullName>
    </submittedName>
</protein>
<accession>A0ABW9V6E0</accession>
<dbReference type="RefSeq" id="WP_160990261.1">
    <property type="nucleotide sequence ID" value="NZ_WWCO01000006.1"/>
</dbReference>
<sequence>MSDVLLTKTHAGTLAPADEESAEHIAKLKLGETVSVQMRKKRNMRFHRKYFALLDFAFEQWEPSGELTYQGMPVAKNKERFRKDLIILAGFYESTVNIRSEVRLEAKSISFAQMDEVEFEQLYNATVDVVLRRILTRYTRQDLDEVVNQLLRFT</sequence>
<evidence type="ECO:0000313" key="2">
    <source>
        <dbReference type="Proteomes" id="UP000449678"/>
    </source>
</evidence>
<comment type="caution">
    <text evidence="1">The sequence shown here is derived from an EMBL/GenBank/DDBJ whole genome shotgun (WGS) entry which is preliminary data.</text>
</comment>
<name>A0ABW9V6E0_9BURK</name>
<dbReference type="Pfam" id="PF07105">
    <property type="entry name" value="DUF1367"/>
    <property type="match status" value="2"/>
</dbReference>
<evidence type="ECO:0000313" key="1">
    <source>
        <dbReference type="EMBL" id="MYM34878.1"/>
    </source>
</evidence>
<reference evidence="1 2" key="1">
    <citation type="submission" date="2019-12" db="EMBL/GenBank/DDBJ databases">
        <title>Novel species isolated from a subtropical stream in China.</title>
        <authorList>
            <person name="Lu H."/>
        </authorList>
    </citation>
    <scope>NUCLEOTIDE SEQUENCE [LARGE SCALE GENOMIC DNA]</scope>
    <source>
        <strain evidence="1 2">FT94W</strain>
    </source>
</reference>
<proteinExistence type="predicted"/>
<organism evidence="1 2">
    <name type="scientific">Duganella lactea</name>
    <dbReference type="NCBI Taxonomy" id="2692173"/>
    <lineage>
        <taxon>Bacteria</taxon>
        <taxon>Pseudomonadati</taxon>
        <taxon>Pseudomonadota</taxon>
        <taxon>Betaproteobacteria</taxon>
        <taxon>Burkholderiales</taxon>
        <taxon>Oxalobacteraceae</taxon>
        <taxon>Telluria group</taxon>
        <taxon>Duganella</taxon>
    </lineage>
</organism>
<keyword evidence="2" id="KW-1185">Reference proteome</keyword>
<gene>
    <name evidence="1" type="ORF">GTP38_11060</name>
</gene>
<dbReference type="Proteomes" id="UP000449678">
    <property type="component" value="Unassembled WGS sequence"/>
</dbReference>
<dbReference type="EMBL" id="WWCO01000006">
    <property type="protein sequence ID" value="MYM34878.1"/>
    <property type="molecule type" value="Genomic_DNA"/>
</dbReference>
<dbReference type="InterPro" id="IPR009797">
    <property type="entry name" value="DUF1367"/>
</dbReference>